<reference evidence="1 2" key="1">
    <citation type="submission" date="2019-03" db="EMBL/GenBank/DDBJ databases">
        <title>The genome sequence of Candidatus Serratia symbiotica strain IS.</title>
        <authorList>
            <person name="Nikoh N."/>
            <person name="Koga R."/>
            <person name="Oshima K."/>
            <person name="Hattori M."/>
            <person name="Fukatsu T."/>
        </authorList>
    </citation>
    <scope>NUCLEOTIDE SEQUENCE [LARGE SCALE GENOMIC DNA]</scope>
    <source>
        <strain evidence="1 2">IS</strain>
    </source>
</reference>
<dbReference type="Proteomes" id="UP000324392">
    <property type="component" value="Chromosome"/>
</dbReference>
<evidence type="ECO:0000313" key="1">
    <source>
        <dbReference type="EMBL" id="BBI92545.1"/>
    </source>
</evidence>
<name>A0A455VRH7_9GAMM</name>
<sequence length="59" mass="6873">MVSAGKYAYWYHANLNTEYPMDFKFQLVDQLVHPRSLLRYVTGVNECSQQRCGLKDDGD</sequence>
<accession>A0A455VRH7</accession>
<evidence type="ECO:0000313" key="2">
    <source>
        <dbReference type="Proteomes" id="UP000324392"/>
    </source>
</evidence>
<gene>
    <name evidence="1" type="ORF">SSYIS1_23160</name>
</gene>
<protein>
    <submittedName>
        <fullName evidence="1">Uncharacterized protein</fullName>
    </submittedName>
</protein>
<organism evidence="1 2">
    <name type="scientific">Serratia symbiotica</name>
    <dbReference type="NCBI Taxonomy" id="138074"/>
    <lineage>
        <taxon>Bacteria</taxon>
        <taxon>Pseudomonadati</taxon>
        <taxon>Pseudomonadota</taxon>
        <taxon>Gammaproteobacteria</taxon>
        <taxon>Enterobacterales</taxon>
        <taxon>Yersiniaceae</taxon>
        <taxon>Serratia</taxon>
    </lineage>
</organism>
<dbReference type="EMBL" id="AP019531">
    <property type="protein sequence ID" value="BBI92545.1"/>
    <property type="molecule type" value="Genomic_DNA"/>
</dbReference>
<proteinExistence type="predicted"/>
<dbReference type="AlphaFoldDB" id="A0A455VRH7"/>